<organism evidence="2 3">
    <name type="scientific">Didymodactylos carnosus</name>
    <dbReference type="NCBI Taxonomy" id="1234261"/>
    <lineage>
        <taxon>Eukaryota</taxon>
        <taxon>Metazoa</taxon>
        <taxon>Spiralia</taxon>
        <taxon>Gnathifera</taxon>
        <taxon>Rotifera</taxon>
        <taxon>Eurotatoria</taxon>
        <taxon>Bdelloidea</taxon>
        <taxon>Philodinida</taxon>
        <taxon>Philodinidae</taxon>
        <taxon>Didymodactylos</taxon>
    </lineage>
</organism>
<dbReference type="AlphaFoldDB" id="A0A8S2SYV3"/>
<reference evidence="2" key="1">
    <citation type="submission" date="2021-02" db="EMBL/GenBank/DDBJ databases">
        <authorList>
            <person name="Nowell W R."/>
        </authorList>
    </citation>
    <scope>NUCLEOTIDE SEQUENCE</scope>
</reference>
<evidence type="ECO:0000313" key="3">
    <source>
        <dbReference type="Proteomes" id="UP000682733"/>
    </source>
</evidence>
<proteinExistence type="predicted"/>
<dbReference type="EMBL" id="CAJNOK010031018">
    <property type="protein sequence ID" value="CAF1467143.1"/>
    <property type="molecule type" value="Genomic_DNA"/>
</dbReference>
<sequence>MSSANEKFSFPLLLDGSLRDGHVDAKYQSEDAPFEYDLLHTLPLVIMNENELRPIPGKNNGYYRILWQQNNIDHRSLPHFQLNDIEYINGYQLKEDIRSSVDTHSPRQLKSFVTPEKASILLQYQHANHADNNHTFNKVTECQKNLTDEQRLRAKQNTNLIFQFCSDIFNKNGAQFLHRCSLDVLDMNTLPKQYVRKQCKRMHLLIRLYERLILSLIGIHLPSNIARRIQLVLDYYEQYRSKINFNIADKDSSFRPFYFKEGRE</sequence>
<dbReference type="EMBL" id="CAJOBA010052890">
    <property type="protein sequence ID" value="CAF4259544.1"/>
    <property type="molecule type" value="Genomic_DNA"/>
</dbReference>
<evidence type="ECO:0000313" key="2">
    <source>
        <dbReference type="EMBL" id="CAF4259544.1"/>
    </source>
</evidence>
<comment type="caution">
    <text evidence="2">The sequence shown here is derived from an EMBL/GenBank/DDBJ whole genome shotgun (WGS) entry which is preliminary data.</text>
</comment>
<name>A0A8S2SYV3_9BILA</name>
<dbReference type="Proteomes" id="UP000682733">
    <property type="component" value="Unassembled WGS sequence"/>
</dbReference>
<dbReference type="Proteomes" id="UP000677228">
    <property type="component" value="Unassembled WGS sequence"/>
</dbReference>
<accession>A0A8S2SYV3</accession>
<evidence type="ECO:0000313" key="1">
    <source>
        <dbReference type="EMBL" id="CAF1467143.1"/>
    </source>
</evidence>
<gene>
    <name evidence="1" type="ORF">OVA965_LOCUS35503</name>
    <name evidence="2" type="ORF">TMI583_LOCUS36469</name>
</gene>
<protein>
    <submittedName>
        <fullName evidence="2">Uncharacterized protein</fullName>
    </submittedName>
</protein>